<protein>
    <submittedName>
        <fullName evidence="1">Uncharacterized protein</fullName>
    </submittedName>
</protein>
<evidence type="ECO:0000313" key="1">
    <source>
        <dbReference type="EMBL" id="MBE1423866.1"/>
    </source>
</evidence>
<sequence>MIDLALLAAGGQVLKDTHAAFKKVQEIKQNSELCDLLEKILDLRQTVLDAKHEIVDLRTELAELRKRKETDDRLDFDSKIGVFFMREDVSRLAYCTKCWKKDGNLVPMTASDRGYICSVCDSNYKNPDYVYPSC</sequence>
<keyword evidence="2" id="KW-1185">Reference proteome</keyword>
<accession>A0ABR9GZI3</accession>
<gene>
    <name evidence="1" type="ORF">H4684_000490</name>
</gene>
<proteinExistence type="predicted"/>
<dbReference type="Proteomes" id="UP000639010">
    <property type="component" value="Unassembled WGS sequence"/>
</dbReference>
<organism evidence="1 2">
    <name type="scientific">Desulfomicrobium macestii</name>
    <dbReference type="NCBI Taxonomy" id="90731"/>
    <lineage>
        <taxon>Bacteria</taxon>
        <taxon>Pseudomonadati</taxon>
        <taxon>Thermodesulfobacteriota</taxon>
        <taxon>Desulfovibrionia</taxon>
        <taxon>Desulfovibrionales</taxon>
        <taxon>Desulfomicrobiaceae</taxon>
        <taxon>Desulfomicrobium</taxon>
    </lineage>
</organism>
<comment type="caution">
    <text evidence="1">The sequence shown here is derived from an EMBL/GenBank/DDBJ whole genome shotgun (WGS) entry which is preliminary data.</text>
</comment>
<dbReference type="RefSeq" id="WP_192622708.1">
    <property type="nucleotide sequence ID" value="NZ_JADBGG010000003.1"/>
</dbReference>
<evidence type="ECO:0000313" key="2">
    <source>
        <dbReference type="Proteomes" id="UP000639010"/>
    </source>
</evidence>
<dbReference type="EMBL" id="JADBGG010000003">
    <property type="protein sequence ID" value="MBE1423866.1"/>
    <property type="molecule type" value="Genomic_DNA"/>
</dbReference>
<name>A0ABR9GZI3_9BACT</name>
<reference evidence="1 2" key="1">
    <citation type="submission" date="2020-10" db="EMBL/GenBank/DDBJ databases">
        <title>Genomic Encyclopedia of Type Strains, Phase IV (KMG-IV): sequencing the most valuable type-strain genomes for metagenomic binning, comparative biology and taxonomic classification.</title>
        <authorList>
            <person name="Goeker M."/>
        </authorList>
    </citation>
    <scope>NUCLEOTIDE SEQUENCE [LARGE SCALE GENOMIC DNA]</scope>
    <source>
        <strain evidence="1 2">DSM 4194</strain>
    </source>
</reference>